<dbReference type="InterPro" id="IPR051487">
    <property type="entry name" value="Ser/Thr_Proteases_Immune/Dev"/>
</dbReference>
<evidence type="ECO:0000313" key="5">
    <source>
        <dbReference type="Proteomes" id="UP001652661"/>
    </source>
</evidence>
<dbReference type="Gene3D" id="2.40.10.10">
    <property type="entry name" value="Trypsin-like serine proteases"/>
    <property type="match status" value="1"/>
</dbReference>
<keyword evidence="5" id="KW-1185">Reference proteome</keyword>
<keyword evidence="1" id="KW-1015">Disulfide bond</keyword>
<dbReference type="Pfam" id="PF00089">
    <property type="entry name" value="Trypsin"/>
    <property type="match status" value="1"/>
</dbReference>
<dbReference type="CDD" id="cd00190">
    <property type="entry name" value="Tryp_SPc"/>
    <property type="match status" value="1"/>
</dbReference>
<dbReference type="GO" id="GO:0004252">
    <property type="term" value="F:serine-type endopeptidase activity"/>
    <property type="evidence" value="ECO:0007669"/>
    <property type="project" value="InterPro"/>
</dbReference>
<protein>
    <submittedName>
        <fullName evidence="6">Phenoloxidase-activating factor 2-like</fullName>
    </submittedName>
</protein>
<feature type="domain" description="Peptidase S1" evidence="4">
    <location>
        <begin position="47"/>
        <end position="279"/>
    </location>
</feature>
<accession>A0A6P4I4H5</accession>
<feature type="signal peptide" evidence="3">
    <location>
        <begin position="1"/>
        <end position="24"/>
    </location>
</feature>
<dbReference type="InterPro" id="IPR009003">
    <property type="entry name" value="Peptidase_S1_PA"/>
</dbReference>
<dbReference type="InterPro" id="IPR001254">
    <property type="entry name" value="Trypsin_dom"/>
</dbReference>
<organism evidence="5 6">
    <name type="scientific">Drosophila kikkawai</name>
    <name type="common">Fruit fly</name>
    <dbReference type="NCBI Taxonomy" id="30033"/>
    <lineage>
        <taxon>Eukaryota</taxon>
        <taxon>Metazoa</taxon>
        <taxon>Ecdysozoa</taxon>
        <taxon>Arthropoda</taxon>
        <taxon>Hexapoda</taxon>
        <taxon>Insecta</taxon>
        <taxon>Pterygota</taxon>
        <taxon>Neoptera</taxon>
        <taxon>Endopterygota</taxon>
        <taxon>Diptera</taxon>
        <taxon>Brachycera</taxon>
        <taxon>Muscomorpha</taxon>
        <taxon>Ephydroidea</taxon>
        <taxon>Drosophilidae</taxon>
        <taxon>Drosophila</taxon>
        <taxon>Sophophora</taxon>
    </lineage>
</organism>
<dbReference type="Proteomes" id="UP001652661">
    <property type="component" value="Chromosome 2L"/>
</dbReference>
<dbReference type="OrthoDB" id="6261922at2759"/>
<gene>
    <name evidence="6" type="primary">LOC108075780</name>
</gene>
<evidence type="ECO:0000256" key="3">
    <source>
        <dbReference type="SAM" id="SignalP"/>
    </source>
</evidence>
<dbReference type="SUPFAM" id="SSF50494">
    <property type="entry name" value="Trypsin-like serine proteases"/>
    <property type="match status" value="1"/>
</dbReference>
<dbReference type="InterPro" id="IPR043504">
    <property type="entry name" value="Peptidase_S1_PA_chymotrypsin"/>
</dbReference>
<evidence type="ECO:0000256" key="2">
    <source>
        <dbReference type="ARBA" id="ARBA00024195"/>
    </source>
</evidence>
<evidence type="ECO:0000256" key="1">
    <source>
        <dbReference type="ARBA" id="ARBA00023157"/>
    </source>
</evidence>
<dbReference type="GeneID" id="108075780"/>
<dbReference type="AlphaFoldDB" id="A0A6P4I4H5"/>
<sequence length="288" mass="32192">MNGHWPLGLLFFGCFLLSDDRVIGVYADGNPDGLCGMSNPRGLGENKFNGALPEKGQYPWITALLENGKYLGGGSLIAPGLVLTAGHLMFNKLKTDIVVRAGTCYSELVTIRDNPPPESRQVFRIMVHETSDLALIFLSSPFVLKPHIQTICLPRPRKSFRYGDCKVAGWGKKSYRRSDYLNYLKVVDLVMVNRDICENKLRHKLRPSFILPNSLMCAESVTGWGITHGDEGAPLFCALERDPQRYEQVGIVSWSVDRDVPSTFTNLAMFRDWIDPHMAQVVSVPGNF</sequence>
<dbReference type="RefSeq" id="XP_017023827.1">
    <property type="nucleotide sequence ID" value="XM_017168338.1"/>
</dbReference>
<name>A0A6P4I4H5_DROKI</name>
<proteinExistence type="inferred from homology"/>
<feature type="chain" id="PRO_5028395241" evidence="3">
    <location>
        <begin position="25"/>
        <end position="288"/>
    </location>
</feature>
<reference evidence="6" key="2">
    <citation type="submission" date="2025-08" db="UniProtKB">
        <authorList>
            <consortium name="RefSeq"/>
        </authorList>
    </citation>
    <scope>IDENTIFICATION</scope>
    <source>
        <strain evidence="6">14028-0561.14</strain>
        <tissue evidence="6">Whole fly</tissue>
    </source>
</reference>
<dbReference type="SMART" id="SM00020">
    <property type="entry name" value="Tryp_SPc"/>
    <property type="match status" value="1"/>
</dbReference>
<evidence type="ECO:0000259" key="4">
    <source>
        <dbReference type="PROSITE" id="PS50240"/>
    </source>
</evidence>
<reference evidence="5" key="1">
    <citation type="submission" date="2025-05" db="UniProtKB">
        <authorList>
            <consortium name="RefSeq"/>
        </authorList>
    </citation>
    <scope>NUCLEOTIDE SEQUENCE [LARGE SCALE GENOMIC DNA]</scope>
    <source>
        <strain evidence="5">14028-0561.14</strain>
    </source>
</reference>
<dbReference type="PANTHER" id="PTHR24256">
    <property type="entry name" value="TRYPTASE-RELATED"/>
    <property type="match status" value="1"/>
</dbReference>
<dbReference type="PROSITE" id="PS50240">
    <property type="entry name" value="TRYPSIN_DOM"/>
    <property type="match status" value="1"/>
</dbReference>
<dbReference type="GO" id="GO:0006508">
    <property type="term" value="P:proteolysis"/>
    <property type="evidence" value="ECO:0007669"/>
    <property type="project" value="InterPro"/>
</dbReference>
<keyword evidence="3" id="KW-0732">Signal</keyword>
<comment type="similarity">
    <text evidence="2">Belongs to the peptidase S1 family. CLIP subfamily.</text>
</comment>
<evidence type="ECO:0000313" key="6">
    <source>
        <dbReference type="RefSeq" id="XP_017023827.1"/>
    </source>
</evidence>